<dbReference type="Proteomes" id="UP000076858">
    <property type="component" value="Unassembled WGS sequence"/>
</dbReference>
<keyword evidence="6" id="KW-0969">Cilium</keyword>
<dbReference type="OrthoDB" id="313308at2759"/>
<keyword evidence="3" id="KW-0963">Cytoplasm</keyword>
<dbReference type="EMBL" id="LRGB01001725">
    <property type="protein sequence ID" value="KZS10772.1"/>
    <property type="molecule type" value="Genomic_DNA"/>
</dbReference>
<evidence type="ECO:0000256" key="7">
    <source>
        <dbReference type="ARBA" id="ARBA00023212"/>
    </source>
</evidence>
<gene>
    <name evidence="9" type="ORF">APZ42_024688</name>
</gene>
<dbReference type="PANTHER" id="PTHR21648:SF0">
    <property type="entry name" value="RADIAL SPOKE HEAD PROTEIN 3 HOMOLOG"/>
    <property type="match status" value="1"/>
</dbReference>
<comment type="caution">
    <text evidence="9">The sequence shown here is derived from an EMBL/GenBank/DDBJ whole genome shotgun (WGS) entry which is preliminary data.</text>
</comment>
<protein>
    <submittedName>
        <fullName evidence="9">Uncharacterized protein</fullName>
    </submittedName>
</protein>
<evidence type="ECO:0000256" key="4">
    <source>
        <dbReference type="ARBA" id="ARBA00022553"/>
    </source>
</evidence>
<evidence type="ECO:0000256" key="1">
    <source>
        <dbReference type="ARBA" id="ARBA00004611"/>
    </source>
</evidence>
<accession>A0A0P5WYI1</accession>
<dbReference type="STRING" id="35525.A0A0P5WYI1"/>
<keyword evidence="4" id="KW-0597">Phosphoprotein</keyword>
<evidence type="ECO:0000256" key="8">
    <source>
        <dbReference type="ARBA" id="ARBA00023273"/>
    </source>
</evidence>
<comment type="similarity">
    <text evidence="2">Belongs to the flagellar radial spoke RSP3 family.</text>
</comment>
<dbReference type="AlphaFoldDB" id="A0A0P5WYI1"/>
<dbReference type="PANTHER" id="PTHR21648">
    <property type="entry name" value="FLAGELLAR RADIAL SPOKE PROTEIN 3"/>
    <property type="match status" value="1"/>
</dbReference>
<evidence type="ECO:0000313" key="9">
    <source>
        <dbReference type="EMBL" id="KZS10772.1"/>
    </source>
</evidence>
<keyword evidence="5" id="KW-0282">Flagellum</keyword>
<evidence type="ECO:0000313" key="10">
    <source>
        <dbReference type="Proteomes" id="UP000076858"/>
    </source>
</evidence>
<evidence type="ECO:0000256" key="2">
    <source>
        <dbReference type="ARBA" id="ARBA00006737"/>
    </source>
</evidence>
<comment type="subcellular location">
    <subcellularLocation>
        <location evidence="1">Cytoplasm</location>
        <location evidence="1">Cytoskeleton</location>
        <location evidence="1">Flagellum axoneme</location>
    </subcellularLocation>
</comment>
<keyword evidence="8" id="KW-0966">Cell projection</keyword>
<evidence type="ECO:0000256" key="6">
    <source>
        <dbReference type="ARBA" id="ARBA00023069"/>
    </source>
</evidence>
<proteinExistence type="inferred from homology"/>
<dbReference type="Pfam" id="PF06098">
    <property type="entry name" value="Radial_spoke_3"/>
    <property type="match status" value="1"/>
</dbReference>
<sequence>MSLSGRSVGSRVSSVITAGHVGQEENQPNLDSPPVSRNEVLEVFETWRNSASIAGRSDDSGLGQVSSSGTSDNHQSSPTKQTKVVRKRNPQANKSPDSMSVNMNNQGNNKLPKIGNKKPSRQSTMHSLVSPPGHNVEERRRFVTVVRPLSVFPEPALPPNYTPSVFSTCTSNNDGAYSNRYDDFSPMIQQHNPVQRGRPPSPAPFHRQRPNQRNISNSNFSLAGQGVANGYHVGGGSSSLKVNLAGGSGWDLTAIKRGYDNVGYNVTYKSMHDRSMENGVRYQSQNALDQENLPLTDDWRRHIDARRKALQRRRTKRRGVADGGSHFGANGDRYYNGSVQTDGNFEELLRRAGDVESSVQTDSSIDNVKRNRTVNGSTDAISSLNSNTQDGSTQVVLTDLPDFETSLAPVVEQMVNVTLEQAFVEMLEDEEIKEIRQQRVQFQQLRMAELTTSKLMNVVAE</sequence>
<organism evidence="9 10">
    <name type="scientific">Daphnia magna</name>
    <dbReference type="NCBI Taxonomy" id="35525"/>
    <lineage>
        <taxon>Eukaryota</taxon>
        <taxon>Metazoa</taxon>
        <taxon>Ecdysozoa</taxon>
        <taxon>Arthropoda</taxon>
        <taxon>Crustacea</taxon>
        <taxon>Branchiopoda</taxon>
        <taxon>Diplostraca</taxon>
        <taxon>Cladocera</taxon>
        <taxon>Anomopoda</taxon>
        <taxon>Daphniidae</taxon>
        <taxon>Daphnia</taxon>
    </lineage>
</organism>
<evidence type="ECO:0000256" key="5">
    <source>
        <dbReference type="ARBA" id="ARBA00022846"/>
    </source>
</evidence>
<reference evidence="9 10" key="1">
    <citation type="submission" date="2016-03" db="EMBL/GenBank/DDBJ databases">
        <title>EvidentialGene: Evidence-directed Construction of Genes on Genomes.</title>
        <authorList>
            <person name="Gilbert D.G."/>
            <person name="Choi J.-H."/>
            <person name="Mockaitis K."/>
            <person name="Colbourne J."/>
            <person name="Pfrender M."/>
        </authorList>
    </citation>
    <scope>NUCLEOTIDE SEQUENCE [LARGE SCALE GENOMIC DNA]</scope>
    <source>
        <strain evidence="9 10">Xinb3</strain>
        <tissue evidence="9">Complete organism</tissue>
    </source>
</reference>
<keyword evidence="10" id="KW-1185">Reference proteome</keyword>
<keyword evidence="7" id="KW-0206">Cytoskeleton</keyword>
<dbReference type="InterPro" id="IPR009290">
    <property type="entry name" value="Radial_spoke_3"/>
</dbReference>
<name>A0A0P5WYI1_9CRUS</name>
<evidence type="ECO:0000256" key="3">
    <source>
        <dbReference type="ARBA" id="ARBA00022490"/>
    </source>
</evidence>
<dbReference type="GO" id="GO:0005929">
    <property type="term" value="C:cilium"/>
    <property type="evidence" value="ECO:0007669"/>
    <property type="project" value="TreeGrafter"/>
</dbReference>